<dbReference type="Gene3D" id="3.40.50.300">
    <property type="entry name" value="P-loop containing nucleotide triphosphate hydrolases"/>
    <property type="match status" value="1"/>
</dbReference>
<dbReference type="InterPro" id="IPR010488">
    <property type="entry name" value="Zeta_toxin_domain"/>
</dbReference>
<evidence type="ECO:0000256" key="2">
    <source>
        <dbReference type="ARBA" id="ARBA00022840"/>
    </source>
</evidence>
<keyword evidence="5" id="KW-1185">Reference proteome</keyword>
<name>A0A1G4IRR9_9SACH</name>
<dbReference type="GO" id="GO:0005524">
    <property type="term" value="F:ATP binding"/>
    <property type="evidence" value="ECO:0007669"/>
    <property type="project" value="UniProtKB-KW"/>
</dbReference>
<evidence type="ECO:0000256" key="1">
    <source>
        <dbReference type="ARBA" id="ARBA00022741"/>
    </source>
</evidence>
<evidence type="ECO:0000313" key="5">
    <source>
        <dbReference type="Proteomes" id="UP000191024"/>
    </source>
</evidence>
<evidence type="ECO:0000313" key="4">
    <source>
        <dbReference type="EMBL" id="SCU79295.1"/>
    </source>
</evidence>
<feature type="domain" description="Zeta toxin" evidence="3">
    <location>
        <begin position="21"/>
        <end position="85"/>
    </location>
</feature>
<dbReference type="PANTHER" id="PTHR10285">
    <property type="entry name" value="URIDINE KINASE"/>
    <property type="match status" value="1"/>
</dbReference>
<dbReference type="STRING" id="1230905.A0A1G4IRR9"/>
<accession>A0A1G4IRR9</accession>
<dbReference type="OrthoDB" id="347435at2759"/>
<keyword evidence="1" id="KW-0547">Nucleotide-binding</keyword>
<dbReference type="GO" id="GO:0016301">
    <property type="term" value="F:kinase activity"/>
    <property type="evidence" value="ECO:0007669"/>
    <property type="project" value="InterPro"/>
</dbReference>
<dbReference type="SUPFAM" id="SSF52540">
    <property type="entry name" value="P-loop containing nucleoside triphosphate hydrolases"/>
    <property type="match status" value="1"/>
</dbReference>
<reference evidence="4 5" key="1">
    <citation type="submission" date="2016-03" db="EMBL/GenBank/DDBJ databases">
        <authorList>
            <person name="Devillers H."/>
        </authorList>
    </citation>
    <scope>NUCLEOTIDE SEQUENCE [LARGE SCALE GENOMIC DNA]</scope>
    <source>
        <strain evidence="4">CBS 11717</strain>
    </source>
</reference>
<dbReference type="AlphaFoldDB" id="A0A1G4IRR9"/>
<dbReference type="InterPro" id="IPR027417">
    <property type="entry name" value="P-loop_NTPase"/>
</dbReference>
<proteinExistence type="predicted"/>
<dbReference type="Pfam" id="PF06414">
    <property type="entry name" value="Zeta_toxin"/>
    <property type="match status" value="1"/>
</dbReference>
<keyword evidence="2" id="KW-0067">ATP-binding</keyword>
<organism evidence="4 5">
    <name type="scientific">Lachancea mirantina</name>
    <dbReference type="NCBI Taxonomy" id="1230905"/>
    <lineage>
        <taxon>Eukaryota</taxon>
        <taxon>Fungi</taxon>
        <taxon>Dikarya</taxon>
        <taxon>Ascomycota</taxon>
        <taxon>Saccharomycotina</taxon>
        <taxon>Saccharomycetes</taxon>
        <taxon>Saccharomycetales</taxon>
        <taxon>Saccharomycetaceae</taxon>
        <taxon>Lachancea</taxon>
    </lineage>
</organism>
<evidence type="ECO:0000259" key="3">
    <source>
        <dbReference type="Pfam" id="PF06414"/>
    </source>
</evidence>
<gene>
    <name evidence="4" type="ORF">LAMI_0A08152G</name>
</gene>
<sequence length="286" mass="32104">MTLVEDATEFVWECYQKHLASPAAKKPLFVFLNGPQGSGKTYTSRRLEQSLSVKSDGHVLVASVSIDDFYLTHADQAALAKSHPDNAYWQGRGLPGTHDLHLLDSCVHQLLTHDEGTIVFPTYDKARYAGTGDRGLPRSLQLPIDIVVFEGWFVGYLPLGETNKSLREAAAEGYGLMEVDEALKSFSQRLWQNKQIPSVGIVISADVVNVYNWRLEQERALGLNQGMSDKQVRLFVQRYMPCYHLYYSRLKSEGFVGHKTLVVEVDHSRKVTGKRFLDAKGAVESK</sequence>
<dbReference type="EMBL" id="LT598462">
    <property type="protein sequence ID" value="SCU79295.1"/>
    <property type="molecule type" value="Genomic_DNA"/>
</dbReference>
<dbReference type="Proteomes" id="UP000191024">
    <property type="component" value="Chromosome A"/>
</dbReference>
<protein>
    <submittedName>
        <fullName evidence="4">LAMI_0A08152g1_1</fullName>
    </submittedName>
</protein>